<gene>
    <name evidence="9" type="ORF">B4915_12375</name>
</gene>
<evidence type="ECO:0000256" key="7">
    <source>
        <dbReference type="SAM" id="MobiDB-lite"/>
    </source>
</evidence>
<dbReference type="Pfam" id="PF04464">
    <property type="entry name" value="Glyphos_transf"/>
    <property type="match status" value="1"/>
</dbReference>
<dbReference type="InterPro" id="IPR043149">
    <property type="entry name" value="TagF_N"/>
</dbReference>
<accession>A0A2S9QKT1</accession>
<keyword evidence="4" id="KW-0808">Transferase</keyword>
<name>A0A2S9QKT1_9MICO</name>
<protein>
    <recommendedName>
        <fullName evidence="8">Glycosyltransferase 2-like domain-containing protein</fullName>
    </recommendedName>
</protein>
<evidence type="ECO:0000256" key="2">
    <source>
        <dbReference type="ARBA" id="ARBA00010488"/>
    </source>
</evidence>
<keyword evidence="5" id="KW-0777">Teichoic acid biosynthesis</keyword>
<dbReference type="GO" id="GO:0047355">
    <property type="term" value="F:CDP-glycerol glycerophosphotransferase activity"/>
    <property type="evidence" value="ECO:0007669"/>
    <property type="project" value="InterPro"/>
</dbReference>
<dbReference type="InterPro" id="IPR043148">
    <property type="entry name" value="TagF_C"/>
</dbReference>
<dbReference type="OrthoDB" id="3268731at2"/>
<dbReference type="GO" id="GO:0005886">
    <property type="term" value="C:plasma membrane"/>
    <property type="evidence" value="ECO:0007669"/>
    <property type="project" value="UniProtKB-SubCell"/>
</dbReference>
<proteinExistence type="inferred from homology"/>
<dbReference type="Pfam" id="PF00535">
    <property type="entry name" value="Glycos_transf_2"/>
    <property type="match status" value="1"/>
</dbReference>
<dbReference type="EMBL" id="MWZD01000022">
    <property type="protein sequence ID" value="PRI10201.1"/>
    <property type="molecule type" value="Genomic_DNA"/>
</dbReference>
<keyword evidence="3" id="KW-1003">Cell membrane</keyword>
<dbReference type="Gene3D" id="3.40.50.11820">
    <property type="match status" value="1"/>
</dbReference>
<dbReference type="GO" id="GO:0019350">
    <property type="term" value="P:teichoic acid biosynthetic process"/>
    <property type="evidence" value="ECO:0007669"/>
    <property type="project" value="UniProtKB-KW"/>
</dbReference>
<evidence type="ECO:0000256" key="6">
    <source>
        <dbReference type="ARBA" id="ARBA00023136"/>
    </source>
</evidence>
<evidence type="ECO:0000256" key="1">
    <source>
        <dbReference type="ARBA" id="ARBA00004202"/>
    </source>
</evidence>
<evidence type="ECO:0000313" key="10">
    <source>
        <dbReference type="Proteomes" id="UP000238650"/>
    </source>
</evidence>
<keyword evidence="10" id="KW-1185">Reference proteome</keyword>
<dbReference type="PANTHER" id="PTHR37316:SF3">
    <property type="entry name" value="TEICHOIC ACID GLYCEROL-PHOSPHATE TRANSFERASE"/>
    <property type="match status" value="1"/>
</dbReference>
<sequence length="1293" mass="143521">MGVGGRAGQRDQPPAHGDPDAHAGVRRGAGGLVAHRGGGRRGHPSHDLLSCNRADDQRPPVAATGRTCSVRLKTKIIDRIASPELLPAREAVRAASGVAFGVFTRARRGLSRGLIPGLLSVVVPVYNVERHLAQCLNSLLRQNYRRLEIVVVDDGSPDGSYEVARGIARRDPRVRIVRQANGGLSAARNTGVRHARGEYLAFLDSDDFVDRHPYAEAIASLRRSGSDFAVLPYRREKNGDFPPAAPWIREAHRQDRTATTLAEFPDIMVNAVAWSKVYRRAFWDEHGFVFPVGMLYEDQAVSMAAFAAAGAFDVMSHIGINWRMRSDQSSITQQVTTPRNIEHHRIAVRDSLDRLREYGADAAARQRALQIFNNNMGEFLPNIRQMTGEAREQLRRFLELLSGEMAGSMWDEVESRMKVLTALCVQQEWDLALRFLAEGGWNRDHFGGEVAGSRIRAELPLAGELSAVVPEHAFWFSSGETALSCVWRRIRRSAQAWEIDLFAHVNHMRMDVEEYELDAALVEPGGTEVPIAVERRRSHLDALGHTRRYADMSVAALTVIVPAGLLATPGEYRLRLGISAGELRRSGIAKLDAHSEFALPEDAEDGACSVACEGIVDDEARISVRSIDVRVEEASFSGRAIELSFVSGLSPERVRLVRADDRFSVSRAEARVIPGSGPRASARLELPPLPAGERGPVEYELEFAAGDGARLHAALDAPRTEAPDGSIVLATRLHTTPAEQLALRRQLIAKKGIAARPHPRSGRLLVADVADAVLITDVEFAEREIRITARDEGGDPLDRLQARAGSTDYDATVTRTEEAGGAVLQLRISLMQPRWGLGPLGLASGLYRLRGWRRSGRACRFYLSEAVVRKLGEIVALESGRFSLERSPRNLLRFRVAPALRDDEIGLGDRLRLRDRAAALAPAGPRRSILFRNLYGEAANDSALAVHRELQRRGADVELVWAAKDASVPVPEGARVVIEESEEFYRAFATADVVMVNVHQPIWYRKSEGQLLIQTFHGYPFKLAGRRWWERRGVGAEHVESYFRRAEEWDYLVSPARYATPLLAEFFRDDRQIESRVLEIGYPRNDVLQSAEAGALRADTRARLGIPDGAKAILYAPTFRDYLSADDMTAELVDHLDFDAFLRELGPGYVLLLRGHPFNARVGTSASSAIVNVTDYPDINHLILASDMAILDYSSLRFDYALTAKPMFFLVPDMERYFEARESFIPYAETSPGPKLRSQAELIGGIRRAESIRAEHEPERREFIARYMELDDGHAAARLVDVILDELKERGQA</sequence>
<reference evidence="9 10" key="1">
    <citation type="journal article" date="2017" name="New Microbes New Infect">
        <title>Genome sequence of 'Leucobacter massiliensis' sp. nov. isolated from human pharynx after travel to the 2014 Hajj.</title>
        <authorList>
            <person name="Leangapichart T."/>
            <person name="Gautret P."/>
            <person name="Nguyen T.T."/>
            <person name="Armstrong N."/>
            <person name="Rolain J.M."/>
        </authorList>
    </citation>
    <scope>NUCLEOTIDE SEQUENCE [LARGE SCALE GENOMIC DNA]</scope>
    <source>
        <strain evidence="9 10">122RC15</strain>
    </source>
</reference>
<dbReference type="InterPro" id="IPR051612">
    <property type="entry name" value="Teichoic_Acid_Biosynth"/>
</dbReference>
<dbReference type="PANTHER" id="PTHR37316">
    <property type="entry name" value="TEICHOIC ACID GLYCEROL-PHOSPHATE PRIMASE"/>
    <property type="match status" value="1"/>
</dbReference>
<dbReference type="CDD" id="cd00761">
    <property type="entry name" value="Glyco_tranf_GTA_type"/>
    <property type="match status" value="1"/>
</dbReference>
<comment type="similarity">
    <text evidence="2">Belongs to the CDP-glycerol glycerophosphotransferase family.</text>
</comment>
<keyword evidence="6" id="KW-0472">Membrane</keyword>
<dbReference type="Proteomes" id="UP000238650">
    <property type="component" value="Unassembled WGS sequence"/>
</dbReference>
<dbReference type="InterPro" id="IPR001173">
    <property type="entry name" value="Glyco_trans_2-like"/>
</dbReference>
<dbReference type="SUPFAM" id="SSF53756">
    <property type="entry name" value="UDP-Glycosyltransferase/glycogen phosphorylase"/>
    <property type="match status" value="1"/>
</dbReference>
<comment type="caution">
    <text evidence="9">The sequence shown here is derived from an EMBL/GenBank/DDBJ whole genome shotgun (WGS) entry which is preliminary data.</text>
</comment>
<evidence type="ECO:0000313" key="9">
    <source>
        <dbReference type="EMBL" id="PRI10201.1"/>
    </source>
</evidence>
<dbReference type="Gene3D" id="3.90.550.10">
    <property type="entry name" value="Spore Coat Polysaccharide Biosynthesis Protein SpsA, Chain A"/>
    <property type="match status" value="1"/>
</dbReference>
<feature type="domain" description="Glycosyltransferase 2-like" evidence="8">
    <location>
        <begin position="120"/>
        <end position="273"/>
    </location>
</feature>
<organism evidence="9 10">
    <name type="scientific">Leucobacter massiliensis</name>
    <dbReference type="NCBI Taxonomy" id="1686285"/>
    <lineage>
        <taxon>Bacteria</taxon>
        <taxon>Bacillati</taxon>
        <taxon>Actinomycetota</taxon>
        <taxon>Actinomycetes</taxon>
        <taxon>Micrococcales</taxon>
        <taxon>Microbacteriaceae</taxon>
        <taxon>Leucobacter</taxon>
    </lineage>
</organism>
<dbReference type="InterPro" id="IPR007554">
    <property type="entry name" value="Glycerophosphate_synth"/>
</dbReference>
<evidence type="ECO:0000256" key="3">
    <source>
        <dbReference type="ARBA" id="ARBA00022475"/>
    </source>
</evidence>
<evidence type="ECO:0000256" key="4">
    <source>
        <dbReference type="ARBA" id="ARBA00022679"/>
    </source>
</evidence>
<dbReference type="SUPFAM" id="SSF53448">
    <property type="entry name" value="Nucleotide-diphospho-sugar transferases"/>
    <property type="match status" value="1"/>
</dbReference>
<comment type="subcellular location">
    <subcellularLocation>
        <location evidence="1">Cell membrane</location>
        <topology evidence="1">Peripheral membrane protein</topology>
    </subcellularLocation>
</comment>
<evidence type="ECO:0000256" key="5">
    <source>
        <dbReference type="ARBA" id="ARBA00022944"/>
    </source>
</evidence>
<dbReference type="InterPro" id="IPR029044">
    <property type="entry name" value="Nucleotide-diphossugar_trans"/>
</dbReference>
<dbReference type="Gene3D" id="3.40.50.12580">
    <property type="match status" value="1"/>
</dbReference>
<feature type="region of interest" description="Disordered" evidence="7">
    <location>
        <begin position="1"/>
        <end position="62"/>
    </location>
</feature>
<evidence type="ECO:0000259" key="8">
    <source>
        <dbReference type="Pfam" id="PF00535"/>
    </source>
</evidence>